<name>A0A8J2VPU2_9NEOP</name>
<organism evidence="1 2">
    <name type="scientific">Danaus chrysippus</name>
    <name type="common">African queen</name>
    <dbReference type="NCBI Taxonomy" id="151541"/>
    <lineage>
        <taxon>Eukaryota</taxon>
        <taxon>Metazoa</taxon>
        <taxon>Ecdysozoa</taxon>
        <taxon>Arthropoda</taxon>
        <taxon>Hexapoda</taxon>
        <taxon>Insecta</taxon>
        <taxon>Pterygota</taxon>
        <taxon>Neoptera</taxon>
        <taxon>Endopterygota</taxon>
        <taxon>Lepidoptera</taxon>
        <taxon>Glossata</taxon>
        <taxon>Ditrysia</taxon>
        <taxon>Papilionoidea</taxon>
        <taxon>Nymphalidae</taxon>
        <taxon>Danainae</taxon>
        <taxon>Danaini</taxon>
        <taxon>Danaina</taxon>
        <taxon>Danaus</taxon>
        <taxon>Anosia</taxon>
    </lineage>
</organism>
<protein>
    <submittedName>
        <fullName evidence="1">(African queen) hypothetical protein</fullName>
    </submittedName>
</protein>
<dbReference type="EMBL" id="CAKASE010000043">
    <property type="protein sequence ID" value="CAG9559056.1"/>
    <property type="molecule type" value="Genomic_DNA"/>
</dbReference>
<evidence type="ECO:0000313" key="1">
    <source>
        <dbReference type="EMBL" id="CAG9559056.1"/>
    </source>
</evidence>
<accession>A0A8J2VPU2</accession>
<proteinExistence type="predicted"/>
<dbReference type="Proteomes" id="UP000789524">
    <property type="component" value="Unassembled WGS sequence"/>
</dbReference>
<sequence length="105" mass="11940">MKPLLYLVSLSTPPLSDKTNSNMEVLHAGHLLTQDDQVLILYRYFPTAIYFPRQPILCCINVHVLDPVGLYVCGNLALKSHLVSSIQKQIYAYVHASLFDCKSFW</sequence>
<gene>
    <name evidence="1" type="ORF">DCHRY22_LOCUS993</name>
</gene>
<comment type="caution">
    <text evidence="1">The sequence shown here is derived from an EMBL/GenBank/DDBJ whole genome shotgun (WGS) entry which is preliminary data.</text>
</comment>
<evidence type="ECO:0000313" key="2">
    <source>
        <dbReference type="Proteomes" id="UP000789524"/>
    </source>
</evidence>
<dbReference type="AlphaFoldDB" id="A0A8J2VPU2"/>
<keyword evidence="2" id="KW-1185">Reference proteome</keyword>
<reference evidence="1" key="1">
    <citation type="submission" date="2021-09" db="EMBL/GenBank/DDBJ databases">
        <authorList>
            <person name="Martin H S."/>
        </authorList>
    </citation>
    <scope>NUCLEOTIDE SEQUENCE</scope>
</reference>